<evidence type="ECO:0000313" key="3">
    <source>
        <dbReference type="EMBL" id="MCM8570347.1"/>
    </source>
</evidence>
<dbReference type="PANTHER" id="PTHR42687:SF1">
    <property type="entry name" value="L-THREONINE 3-DEHYDROGENASE, MITOCHONDRIAL"/>
    <property type="match status" value="1"/>
</dbReference>
<dbReference type="Gene3D" id="3.40.50.720">
    <property type="entry name" value="NAD(P)-binding Rossmann-like Domain"/>
    <property type="match status" value="1"/>
</dbReference>
<gene>
    <name evidence="3" type="ORF">NE848_13220</name>
</gene>
<evidence type="ECO:0000256" key="1">
    <source>
        <dbReference type="ARBA" id="ARBA00007637"/>
    </source>
</evidence>
<comment type="caution">
    <text evidence="3">The sequence shown here is derived from an EMBL/GenBank/DDBJ whole genome shotgun (WGS) entry which is preliminary data.</text>
</comment>
<feature type="domain" description="NAD-dependent epimerase/dehydratase" evidence="2">
    <location>
        <begin position="8"/>
        <end position="245"/>
    </location>
</feature>
<keyword evidence="4" id="KW-1185">Reference proteome</keyword>
<dbReference type="EMBL" id="JAMSCK010000004">
    <property type="protein sequence ID" value="MCM8570347.1"/>
    <property type="molecule type" value="Genomic_DNA"/>
</dbReference>
<organism evidence="3 4">
    <name type="scientific">Gramella jeungdoensis</name>
    <dbReference type="NCBI Taxonomy" id="708091"/>
    <lineage>
        <taxon>Bacteria</taxon>
        <taxon>Pseudomonadati</taxon>
        <taxon>Bacteroidota</taxon>
        <taxon>Flavobacteriia</taxon>
        <taxon>Flavobacteriales</taxon>
        <taxon>Flavobacteriaceae</taxon>
        <taxon>Christiangramia</taxon>
    </lineage>
</organism>
<accession>A0ABT0Z3N6</accession>
<dbReference type="InterPro" id="IPR051225">
    <property type="entry name" value="NAD(P)_epim/dehydratase"/>
</dbReference>
<dbReference type="InterPro" id="IPR036291">
    <property type="entry name" value="NAD(P)-bd_dom_sf"/>
</dbReference>
<reference evidence="3" key="1">
    <citation type="submission" date="2022-06" db="EMBL/GenBank/DDBJ databases">
        <title>Gramella sediminis sp. nov., isolated from deep-sea sediment of the Indian Ocean.</title>
        <authorList>
            <person name="Yang L."/>
        </authorList>
    </citation>
    <scope>NUCLEOTIDE SEQUENCE</scope>
    <source>
        <strain evidence="3">HMD3159</strain>
    </source>
</reference>
<evidence type="ECO:0000259" key="2">
    <source>
        <dbReference type="Pfam" id="PF01370"/>
    </source>
</evidence>
<name>A0ABT0Z3N6_9FLAO</name>
<evidence type="ECO:0000313" key="4">
    <source>
        <dbReference type="Proteomes" id="UP001155077"/>
    </source>
</evidence>
<dbReference type="RefSeq" id="WP_252114355.1">
    <property type="nucleotide sequence ID" value="NZ_JAMSCK010000004.1"/>
</dbReference>
<dbReference type="InterPro" id="IPR001509">
    <property type="entry name" value="Epimerase_deHydtase"/>
</dbReference>
<proteinExistence type="inferred from homology"/>
<comment type="similarity">
    <text evidence="1">Belongs to the NAD(P)-dependent epimerase/dehydratase family.</text>
</comment>
<dbReference type="Proteomes" id="UP001155077">
    <property type="component" value="Unassembled WGS sequence"/>
</dbReference>
<sequence>MINGGENILITGAGGQLGVELTRALVDKYGRDAVLATDINPKTRSRLEFSRFKTLNVLDKTELTNILEQENISRVYHLAAILSANGENDPLNTWDINMRSLLLVLELSRLFRFKLFWPSSIAVFGVDSQLVNTPQNAWAVPGTVYGISKQAGENWCNYYHNKYGVDVRSVRYPGLIGYNSLPGGGTTDYAVDIFHKALCKEKFSCFLSSGRTLPMMYMPDAIRATLELMDAPEDKLSIRTSYNIAGVSFSPSDISDRIKSYFPSFRVEYNPDEREGIARTWPQSIDDSTARSDWNWKPEFHLDDIVSDMIGNLSGTAESRSFFN</sequence>
<dbReference type="PANTHER" id="PTHR42687">
    <property type="entry name" value="L-THREONINE 3-DEHYDROGENASE"/>
    <property type="match status" value="1"/>
</dbReference>
<protein>
    <submittedName>
        <fullName evidence="3">NAD-dependent epimerase/dehydratase family protein</fullName>
    </submittedName>
</protein>
<dbReference type="Pfam" id="PF01370">
    <property type="entry name" value="Epimerase"/>
    <property type="match status" value="1"/>
</dbReference>
<dbReference type="SUPFAM" id="SSF51735">
    <property type="entry name" value="NAD(P)-binding Rossmann-fold domains"/>
    <property type="match status" value="1"/>
</dbReference>